<evidence type="ECO:0000256" key="1">
    <source>
        <dbReference type="SAM" id="Phobius"/>
    </source>
</evidence>
<evidence type="ECO:0000313" key="2">
    <source>
        <dbReference type="EMBL" id="QHS94918.1"/>
    </source>
</evidence>
<sequence length="31" mass="3743">MIIPTNDIAIIKPNVIGIIIYILFYFYFYFI</sequence>
<proteinExistence type="predicted"/>
<reference evidence="2" key="1">
    <citation type="journal article" date="2020" name="Nature">
        <title>Giant virus diversity and host interactions through global metagenomics.</title>
        <authorList>
            <person name="Schulz F."/>
            <person name="Roux S."/>
            <person name="Paez-Espino D."/>
            <person name="Jungbluth S."/>
            <person name="Walsh D.A."/>
            <person name="Denef V.J."/>
            <person name="McMahon K.D."/>
            <person name="Konstantinidis K.T."/>
            <person name="Eloe-Fadrosh E.A."/>
            <person name="Kyrpides N.C."/>
            <person name="Woyke T."/>
        </authorList>
    </citation>
    <scope>NUCLEOTIDE SEQUENCE</scope>
    <source>
        <strain evidence="2">GVMAG-M-3300018428-16</strain>
    </source>
</reference>
<dbReference type="EMBL" id="MN739235">
    <property type="protein sequence ID" value="QHS94918.1"/>
    <property type="molecule type" value="Genomic_DNA"/>
</dbReference>
<keyword evidence="1" id="KW-0472">Membrane</keyword>
<feature type="transmembrane region" description="Helical" evidence="1">
    <location>
        <begin position="12"/>
        <end position="30"/>
    </location>
</feature>
<organism evidence="2">
    <name type="scientific">viral metagenome</name>
    <dbReference type="NCBI Taxonomy" id="1070528"/>
    <lineage>
        <taxon>unclassified sequences</taxon>
        <taxon>metagenomes</taxon>
        <taxon>organismal metagenomes</taxon>
    </lineage>
</organism>
<name>A0A6C0BU26_9ZZZZ</name>
<keyword evidence="1" id="KW-0812">Transmembrane</keyword>
<protein>
    <submittedName>
        <fullName evidence="2">Uncharacterized protein</fullName>
    </submittedName>
</protein>
<dbReference type="AlphaFoldDB" id="A0A6C0BU26"/>
<keyword evidence="1" id="KW-1133">Transmembrane helix</keyword>
<accession>A0A6C0BU26</accession>